<protein>
    <submittedName>
        <fullName evidence="2">DUF5615 family PIN-like protein</fullName>
    </submittedName>
</protein>
<dbReference type="InterPro" id="IPR041049">
    <property type="entry name" value="DUF5615"/>
</dbReference>
<reference evidence="2" key="1">
    <citation type="submission" date="2021-04" db="EMBL/GenBank/DDBJ databases">
        <title>Genome sequence of Woronichinia naegeliana from Washington state freshwater lake bloom.</title>
        <authorList>
            <person name="Dreher T.W."/>
        </authorList>
    </citation>
    <scope>NUCLEOTIDE SEQUENCE</scope>
    <source>
        <strain evidence="2">WA131</strain>
    </source>
</reference>
<proteinExistence type="predicted"/>
<accession>A0A977PXW0</accession>
<evidence type="ECO:0000313" key="2">
    <source>
        <dbReference type="EMBL" id="UXE63521.1"/>
    </source>
</evidence>
<sequence length="119" mass="13952">MKIRLYLDEDAMAEDLVRALLSRGVDLTTANLEGMIERDDREHLDYAISQGRVLYSYNVGDYLALHRQYLQENKFHQGIILTQQQKYSIGEQMRRILRLIGALSAEEMENRLEFLSVWS</sequence>
<dbReference type="AlphaFoldDB" id="A0A977PXW0"/>
<organism evidence="2">
    <name type="scientific">Woronichinia naegeliana WA131</name>
    <dbReference type="NCBI Taxonomy" id="2824559"/>
    <lineage>
        <taxon>Bacteria</taxon>
        <taxon>Bacillati</taxon>
        <taxon>Cyanobacteriota</taxon>
        <taxon>Cyanophyceae</taxon>
        <taxon>Synechococcales</taxon>
        <taxon>Coelosphaeriaceae</taxon>
        <taxon>Woronichinia</taxon>
    </lineage>
</organism>
<feature type="domain" description="DUF5615" evidence="1">
    <location>
        <begin position="4"/>
        <end position="115"/>
    </location>
</feature>
<dbReference type="EMBL" id="CP073041">
    <property type="protein sequence ID" value="UXE63521.1"/>
    <property type="molecule type" value="Genomic_DNA"/>
</dbReference>
<gene>
    <name evidence="2" type="ORF">KA717_13395</name>
</gene>
<dbReference type="KEGG" id="wna:KA717_13395"/>
<dbReference type="Proteomes" id="UP001065613">
    <property type="component" value="Chromosome"/>
</dbReference>
<name>A0A977PXW0_9CYAN</name>
<evidence type="ECO:0000259" key="1">
    <source>
        <dbReference type="Pfam" id="PF18480"/>
    </source>
</evidence>
<dbReference type="Pfam" id="PF18480">
    <property type="entry name" value="DUF5615"/>
    <property type="match status" value="1"/>
</dbReference>